<feature type="region of interest" description="Disordered" evidence="3">
    <location>
        <begin position="230"/>
        <end position="295"/>
    </location>
</feature>
<keyword evidence="1" id="KW-0489">Methyltransferase</keyword>
<sequence length="295" mass="31321">MSPFRVTRTLPEDATDAALRADVLDGLTRTPKTLPPKWFYDARGSELFERITELPEYYPTRAEREILVGRAGEITAASGARTLVELGSGSSDKTRHLLDAMPGLHTYVPVDVSESALRLAGEALVAERPGLNVHALIADFTAGLVLPETPGPRLVAFLGGTIGNLVPAERAAFLTAVRALLAPGDALLLGTDLVKDAGVLVAAYDDAAGVTAELCGSFILSVVRTPRPTCVPKPRQRSRIGNGRTRPAPRSRRSSRAPSGPVMGRVPAAAGVARSTRKLRSRHSADVASTEERHA</sequence>
<dbReference type="EMBL" id="JARAVY010000006">
    <property type="protein sequence ID" value="MDX2910537.1"/>
    <property type="molecule type" value="Genomic_DNA"/>
</dbReference>
<reference evidence="5 6" key="1">
    <citation type="journal article" date="2023" name="Microb. Genom.">
        <title>Mesoterricola silvestris gen. nov., sp. nov., Mesoterricola sediminis sp. nov., Geothrix oryzae sp. nov., Geothrix edaphica sp. nov., Geothrix rubra sp. nov., and Geothrix limicola sp. nov., six novel members of Acidobacteriota isolated from soils.</title>
        <authorList>
            <person name="Weisberg A.J."/>
            <person name="Pearce E."/>
            <person name="Kramer C.G."/>
            <person name="Chang J.H."/>
            <person name="Clarke C.R."/>
        </authorList>
    </citation>
    <scope>NUCLEOTIDE SEQUENCE [LARGE SCALE GENOMIC DNA]</scope>
    <source>
        <strain evidence="5 6">NRRL_B-2795</strain>
    </source>
</reference>
<dbReference type="Pfam" id="PF10017">
    <property type="entry name" value="Methyltransf_33"/>
    <property type="match status" value="1"/>
</dbReference>
<proteinExistence type="predicted"/>
<evidence type="ECO:0000256" key="3">
    <source>
        <dbReference type="SAM" id="MobiDB-lite"/>
    </source>
</evidence>
<dbReference type="Gene3D" id="3.40.50.150">
    <property type="entry name" value="Vaccinia Virus protein VP39"/>
    <property type="match status" value="1"/>
</dbReference>
<protein>
    <submittedName>
        <fullName evidence="5">L-histidine N(Alpha)-methyltransferase</fullName>
    </submittedName>
</protein>
<evidence type="ECO:0000313" key="6">
    <source>
        <dbReference type="Proteomes" id="UP001271723"/>
    </source>
</evidence>
<evidence type="ECO:0000259" key="4">
    <source>
        <dbReference type="Pfam" id="PF10017"/>
    </source>
</evidence>
<dbReference type="SUPFAM" id="SSF53335">
    <property type="entry name" value="S-adenosyl-L-methionine-dependent methyltransferases"/>
    <property type="match status" value="1"/>
</dbReference>
<evidence type="ECO:0000256" key="2">
    <source>
        <dbReference type="ARBA" id="ARBA00022679"/>
    </source>
</evidence>
<name>A0ABU4L471_9ACTN</name>
<dbReference type="InterPro" id="IPR019257">
    <property type="entry name" value="MeTrfase_dom"/>
</dbReference>
<gene>
    <name evidence="5" type="ORF">PV517_17750</name>
</gene>
<keyword evidence="2" id="KW-0808">Transferase</keyword>
<accession>A0ABU4L471</accession>
<evidence type="ECO:0000313" key="5">
    <source>
        <dbReference type="EMBL" id="MDX2910537.1"/>
    </source>
</evidence>
<comment type="caution">
    <text evidence="5">The sequence shown here is derived from an EMBL/GenBank/DDBJ whole genome shotgun (WGS) entry which is preliminary data.</text>
</comment>
<evidence type="ECO:0000256" key="1">
    <source>
        <dbReference type="ARBA" id="ARBA00022603"/>
    </source>
</evidence>
<dbReference type="Proteomes" id="UP001271723">
    <property type="component" value="Unassembled WGS sequence"/>
</dbReference>
<feature type="domain" description="Histidine-specific methyltransferase SAM-dependent" evidence="4">
    <location>
        <begin position="20"/>
        <end position="213"/>
    </location>
</feature>
<dbReference type="PANTHER" id="PTHR43397:SF1">
    <property type="entry name" value="ERGOTHIONEINE BIOSYNTHESIS PROTEIN 1"/>
    <property type="match status" value="1"/>
</dbReference>
<dbReference type="InterPro" id="IPR051128">
    <property type="entry name" value="EgtD_Methyltrsf_superfamily"/>
</dbReference>
<dbReference type="InterPro" id="IPR029063">
    <property type="entry name" value="SAM-dependent_MTases_sf"/>
</dbReference>
<keyword evidence="6" id="KW-1185">Reference proteome</keyword>
<dbReference type="PANTHER" id="PTHR43397">
    <property type="entry name" value="ERGOTHIONEINE BIOSYNTHESIS PROTEIN 1"/>
    <property type="match status" value="1"/>
</dbReference>
<organism evidence="5 6">
    <name type="scientific">Streptomyces griseiscabiei</name>
    <dbReference type="NCBI Taxonomy" id="2993540"/>
    <lineage>
        <taxon>Bacteria</taxon>
        <taxon>Bacillati</taxon>
        <taxon>Actinomycetota</taxon>
        <taxon>Actinomycetes</taxon>
        <taxon>Kitasatosporales</taxon>
        <taxon>Streptomycetaceae</taxon>
        <taxon>Streptomyces</taxon>
    </lineage>
</organism>